<dbReference type="Pfam" id="PF01490">
    <property type="entry name" value="Aa_trans"/>
    <property type="match status" value="1"/>
</dbReference>
<feature type="transmembrane region" description="Helical" evidence="9">
    <location>
        <begin position="242"/>
        <end position="263"/>
    </location>
</feature>
<feature type="compositionally biased region" description="Basic and acidic residues" evidence="8">
    <location>
        <begin position="759"/>
        <end position="768"/>
    </location>
</feature>
<dbReference type="Proteomes" id="UP001295794">
    <property type="component" value="Unassembled WGS sequence"/>
</dbReference>
<dbReference type="GO" id="GO:0016020">
    <property type="term" value="C:membrane"/>
    <property type="evidence" value="ECO:0007669"/>
    <property type="project" value="UniProtKB-SubCell"/>
</dbReference>
<gene>
    <name evidence="12" type="ORF">MYCIT1_LOCUS35313</name>
</gene>
<keyword evidence="6 9" id="KW-0472">Membrane</keyword>
<feature type="compositionally biased region" description="Basic and acidic residues" evidence="8">
    <location>
        <begin position="563"/>
        <end position="575"/>
    </location>
</feature>
<evidence type="ECO:0000259" key="10">
    <source>
        <dbReference type="PROSITE" id="PS50090"/>
    </source>
</evidence>
<protein>
    <recommendedName>
        <fullName evidence="14">Myb-like domain-containing protein</fullName>
    </recommendedName>
</protein>
<dbReference type="PROSITE" id="PS51294">
    <property type="entry name" value="HTH_MYB"/>
    <property type="match status" value="1"/>
</dbReference>
<keyword evidence="5" id="KW-0238">DNA-binding</keyword>
<organism evidence="12 13">
    <name type="scientific">Mycena citricolor</name>
    <dbReference type="NCBI Taxonomy" id="2018698"/>
    <lineage>
        <taxon>Eukaryota</taxon>
        <taxon>Fungi</taxon>
        <taxon>Dikarya</taxon>
        <taxon>Basidiomycota</taxon>
        <taxon>Agaricomycotina</taxon>
        <taxon>Agaricomycetes</taxon>
        <taxon>Agaricomycetidae</taxon>
        <taxon>Agaricales</taxon>
        <taxon>Marasmiineae</taxon>
        <taxon>Mycenaceae</taxon>
        <taxon>Mycena</taxon>
    </lineage>
</organism>
<evidence type="ECO:0000256" key="9">
    <source>
        <dbReference type="SAM" id="Phobius"/>
    </source>
</evidence>
<dbReference type="InterPro" id="IPR051651">
    <property type="entry name" value="DMTF1_DNA-bind_reg"/>
</dbReference>
<keyword evidence="7" id="KW-0539">Nucleus</keyword>
<evidence type="ECO:0008006" key="14">
    <source>
        <dbReference type="Google" id="ProtNLM"/>
    </source>
</evidence>
<evidence type="ECO:0000256" key="8">
    <source>
        <dbReference type="SAM" id="MobiDB-lite"/>
    </source>
</evidence>
<evidence type="ECO:0000313" key="13">
    <source>
        <dbReference type="Proteomes" id="UP001295794"/>
    </source>
</evidence>
<sequence>MDLKEEKTSEQTVEERSSASSDHSGTPAPVALETYLYYAALQRAAEAGSDANPHSGGFNSWLNGRSAHKGPNANIDAAPHLEKHRGITLSERETASRALRLASWSSVFYLITTDILGPFNAPFAISQVGWVPGIILYFIMGLVALYTGLILWRLFVRLDSLRYPVLSYADLAERIFGTWARRVSLVLQSLQLVVFVGIICLGNAQALTQVAKHRLCFSICIVIWAFLGMLIGQIRTLKNYGWLANSAVWINLLIIFTSMGFVAHSPPNFAAALSSLGVPQGPVQTQTFAKIPLFSQVNGIMNMVYAYGGAMIFPEIMAEMRRPMDFWKGMVMAQSLIFTAYLIYGAFIYSQQGQFVLPLAYQGVSKYAWQTVGNVMSLVTGIIAGGLYGNIGIKGASSGPSLSWLTGHWVGACSEDIGQQIPYPLLAFVIGSAIPQIQTINGLVGAIGIMQFTYTFPPLLRLGYDVLSDAMAGDKPYDPDSGTGYHRVDTWRQWSRWRRGLFSGHWYFKLFNFVLFLASLSMAGLGMWAAGESVKTTFALSGAATSFGSALISKKKKRRDKHGSKDEGPDALEKQTKRKRETVDVDETDAALAADRKQKKKKKRGERSDAVDVERLESSSATFPITQQEDKEKRKKEKKRKRDADDSAAVSHSDVVVGEEHVEKKKKKSKDKKRDADDPMAVSISDAVAQENNRNEGAIGSSAPQVSAEVVENESVEEKRKKKKRKRDAEQASLEENTLAGPDGAAEEAAPKKKKKSKGRETEREQKKASTAASPPPQNSVSAVFNADFDSNDDILRAIQGLDMTTFEGGTPEPVPVASSNRSRKASSSSKPKRAKAAASQLNLNHAELLATKWMTPKQLDDLAQTEGLVFKKGKFAATEIKLLNDAIENYRKTRSLAESDIVNLVFPSDDTQKDPTFWTEITSALDQRPIRAVWNYLRRARNDAGRQGKWKADEDARLIQAVTSLGQQWEKVSELVGRMAGDCRDRYRNHIVDLDKREYGE</sequence>
<keyword evidence="3 9" id="KW-0812">Transmembrane</keyword>
<dbReference type="PROSITE" id="PS50090">
    <property type="entry name" value="MYB_LIKE"/>
    <property type="match status" value="1"/>
</dbReference>
<feature type="transmembrane region" description="Helical" evidence="9">
    <location>
        <begin position="367"/>
        <end position="388"/>
    </location>
</feature>
<feature type="compositionally biased region" description="Low complexity" evidence="8">
    <location>
        <begin position="647"/>
        <end position="656"/>
    </location>
</feature>
<dbReference type="CDD" id="cd00167">
    <property type="entry name" value="SANT"/>
    <property type="match status" value="1"/>
</dbReference>
<feature type="compositionally biased region" description="Polar residues" evidence="8">
    <location>
        <begin position="769"/>
        <end position="783"/>
    </location>
</feature>
<evidence type="ECO:0000259" key="11">
    <source>
        <dbReference type="PROSITE" id="PS51294"/>
    </source>
</evidence>
<evidence type="ECO:0000256" key="2">
    <source>
        <dbReference type="ARBA" id="ARBA00004370"/>
    </source>
</evidence>
<feature type="domain" description="Myb-like" evidence="10">
    <location>
        <begin position="943"/>
        <end position="992"/>
    </location>
</feature>
<dbReference type="GO" id="GO:0003700">
    <property type="term" value="F:DNA-binding transcription factor activity"/>
    <property type="evidence" value="ECO:0007669"/>
    <property type="project" value="TreeGrafter"/>
</dbReference>
<dbReference type="InterPro" id="IPR009057">
    <property type="entry name" value="Homeodomain-like_sf"/>
</dbReference>
<dbReference type="InterPro" id="IPR001005">
    <property type="entry name" value="SANT/Myb"/>
</dbReference>
<evidence type="ECO:0000256" key="3">
    <source>
        <dbReference type="ARBA" id="ARBA00022692"/>
    </source>
</evidence>
<dbReference type="GO" id="GO:0000976">
    <property type="term" value="F:transcription cis-regulatory region binding"/>
    <property type="evidence" value="ECO:0007669"/>
    <property type="project" value="TreeGrafter"/>
</dbReference>
<dbReference type="SMART" id="SM00717">
    <property type="entry name" value="SANT"/>
    <property type="match status" value="1"/>
</dbReference>
<reference evidence="12" key="1">
    <citation type="submission" date="2023-11" db="EMBL/GenBank/DDBJ databases">
        <authorList>
            <person name="De Vega J J."/>
            <person name="De Vega J J."/>
        </authorList>
    </citation>
    <scope>NUCLEOTIDE SEQUENCE</scope>
</reference>
<dbReference type="Pfam" id="PF00249">
    <property type="entry name" value="Myb_DNA-binding"/>
    <property type="match status" value="1"/>
</dbReference>
<dbReference type="InterPro" id="IPR017930">
    <property type="entry name" value="Myb_dom"/>
</dbReference>
<dbReference type="SUPFAM" id="SSF46689">
    <property type="entry name" value="Homeodomain-like"/>
    <property type="match status" value="1"/>
</dbReference>
<dbReference type="Gene3D" id="1.10.10.60">
    <property type="entry name" value="Homeodomain-like"/>
    <property type="match status" value="1"/>
</dbReference>
<feature type="domain" description="HTH myb-type" evidence="11">
    <location>
        <begin position="947"/>
        <end position="996"/>
    </location>
</feature>
<dbReference type="PANTHER" id="PTHR46380:SF2">
    <property type="entry name" value="CYCLIN-D-BINDING MYB-LIKE TRANSCRIPTION FACTOR 1"/>
    <property type="match status" value="1"/>
</dbReference>
<feature type="region of interest" description="Disordered" evidence="8">
    <location>
        <begin position="1"/>
        <end position="27"/>
    </location>
</feature>
<accession>A0AAD2HYS4</accession>
<evidence type="ECO:0000256" key="7">
    <source>
        <dbReference type="ARBA" id="ARBA00023242"/>
    </source>
</evidence>
<feature type="transmembrane region" description="Helical" evidence="9">
    <location>
        <begin position="326"/>
        <end position="347"/>
    </location>
</feature>
<name>A0AAD2HYS4_9AGAR</name>
<feature type="transmembrane region" description="Helical" evidence="9">
    <location>
        <begin position="210"/>
        <end position="230"/>
    </location>
</feature>
<feature type="region of interest" description="Disordered" evidence="8">
    <location>
        <begin position="554"/>
        <end position="786"/>
    </location>
</feature>
<feature type="region of interest" description="Disordered" evidence="8">
    <location>
        <begin position="805"/>
        <end position="834"/>
    </location>
</feature>
<proteinExistence type="predicted"/>
<comment type="caution">
    <text evidence="12">The sequence shown here is derived from an EMBL/GenBank/DDBJ whole genome shotgun (WGS) entry which is preliminary data.</text>
</comment>
<dbReference type="GO" id="GO:0005634">
    <property type="term" value="C:nucleus"/>
    <property type="evidence" value="ECO:0007669"/>
    <property type="project" value="UniProtKB-SubCell"/>
</dbReference>
<feature type="transmembrane region" description="Helical" evidence="9">
    <location>
        <begin position="293"/>
        <end position="314"/>
    </location>
</feature>
<dbReference type="EMBL" id="CAVNYO010000466">
    <property type="protein sequence ID" value="CAK5283068.1"/>
    <property type="molecule type" value="Genomic_DNA"/>
</dbReference>
<feature type="transmembrane region" description="Helical" evidence="9">
    <location>
        <begin position="107"/>
        <end position="128"/>
    </location>
</feature>
<comment type="subcellular location">
    <subcellularLocation>
        <location evidence="2">Membrane</location>
    </subcellularLocation>
    <subcellularLocation>
        <location evidence="1">Nucleus</location>
    </subcellularLocation>
</comment>
<feature type="compositionally biased region" description="Basic and acidic residues" evidence="8">
    <location>
        <begin position="606"/>
        <end position="617"/>
    </location>
</feature>
<feature type="transmembrane region" description="Helical" evidence="9">
    <location>
        <begin position="134"/>
        <end position="156"/>
    </location>
</feature>
<feature type="compositionally biased region" description="Polar residues" evidence="8">
    <location>
        <begin position="618"/>
        <end position="627"/>
    </location>
</feature>
<feature type="compositionally biased region" description="Low complexity" evidence="8">
    <location>
        <begin position="818"/>
        <end position="830"/>
    </location>
</feature>
<evidence type="ECO:0000256" key="4">
    <source>
        <dbReference type="ARBA" id="ARBA00022989"/>
    </source>
</evidence>
<evidence type="ECO:0000313" key="12">
    <source>
        <dbReference type="EMBL" id="CAK5283068.1"/>
    </source>
</evidence>
<feature type="transmembrane region" description="Helical" evidence="9">
    <location>
        <begin position="183"/>
        <end position="204"/>
    </location>
</feature>
<evidence type="ECO:0000256" key="6">
    <source>
        <dbReference type="ARBA" id="ARBA00023136"/>
    </source>
</evidence>
<keyword evidence="4 9" id="KW-1133">Transmembrane helix</keyword>
<evidence type="ECO:0000256" key="5">
    <source>
        <dbReference type="ARBA" id="ARBA00023125"/>
    </source>
</evidence>
<evidence type="ECO:0000256" key="1">
    <source>
        <dbReference type="ARBA" id="ARBA00004123"/>
    </source>
</evidence>
<feature type="compositionally biased region" description="Basic and acidic residues" evidence="8">
    <location>
        <begin position="1"/>
        <end position="17"/>
    </location>
</feature>
<keyword evidence="13" id="KW-1185">Reference proteome</keyword>
<dbReference type="AlphaFoldDB" id="A0AAD2HYS4"/>
<dbReference type="InterPro" id="IPR013057">
    <property type="entry name" value="AA_transpt_TM"/>
</dbReference>
<dbReference type="PANTHER" id="PTHR46380">
    <property type="entry name" value="CYCLIN-D-BINDING MYB-LIKE TRANSCRIPTION FACTOR 1"/>
    <property type="match status" value="1"/>
</dbReference>
<feature type="transmembrane region" description="Helical" evidence="9">
    <location>
        <begin position="506"/>
        <end position="530"/>
    </location>
</feature>